<dbReference type="InterPro" id="IPR000073">
    <property type="entry name" value="AB_hydrolase_1"/>
</dbReference>
<dbReference type="Proteomes" id="UP000192934">
    <property type="component" value="Chromosome I"/>
</dbReference>
<sequence length="321" mass="33397">MHRPIDLLPDTPVRAFTVPLTGALAGFGDAAAFAIAGPESAPVVLVLGGISANRFPAVRPDGGAGWWPGVAGAGSALDPARWRILGMDFVSDPEGRRAPASADVAALIAAALDAAGIARVHAAVGASYGGMIAMRFAQDYPDRCARLVAISADARAHPASTAIRELQRRTVALGLAAGRGQEALSIARGMAMLTYRTREEFADRFEGGISGDDVLECTQPGTYLRARGDVYHQVMSPERFLSLSAAIDRHVAEPAKIAVPSLLIGATSDLLVPPSQMEALAGGIGANARLVLRHSAYGHDMFLKDADAISALIAPFLEESA</sequence>
<dbReference type="OrthoDB" id="9800754at2"/>
<accession>A0A1X7G603</accession>
<dbReference type="EMBL" id="LT840185">
    <property type="protein sequence ID" value="SMF64030.1"/>
    <property type="molecule type" value="Genomic_DNA"/>
</dbReference>
<dbReference type="SUPFAM" id="SSF53474">
    <property type="entry name" value="alpha/beta-Hydrolases"/>
    <property type="match status" value="1"/>
</dbReference>
<dbReference type="RefSeq" id="WP_085217919.1">
    <property type="nucleotide sequence ID" value="NZ_LT840185.1"/>
</dbReference>
<evidence type="ECO:0000313" key="3">
    <source>
        <dbReference type="EMBL" id="SMF64030.1"/>
    </source>
</evidence>
<organism evidence="3 4">
    <name type="scientific">Allosphingosinicella indica</name>
    <dbReference type="NCBI Taxonomy" id="941907"/>
    <lineage>
        <taxon>Bacteria</taxon>
        <taxon>Pseudomonadati</taxon>
        <taxon>Pseudomonadota</taxon>
        <taxon>Alphaproteobacteria</taxon>
        <taxon>Sphingomonadales</taxon>
        <taxon>Sphingomonadaceae</taxon>
        <taxon>Allosphingosinicella</taxon>
    </lineage>
</organism>
<feature type="domain" description="AB hydrolase-1" evidence="2">
    <location>
        <begin position="52"/>
        <end position="305"/>
    </location>
</feature>
<proteinExistence type="predicted"/>
<dbReference type="PANTHER" id="PTHR32268">
    <property type="entry name" value="HOMOSERINE O-ACETYLTRANSFERASE"/>
    <property type="match status" value="1"/>
</dbReference>
<dbReference type="GO" id="GO:0009086">
    <property type="term" value="P:methionine biosynthetic process"/>
    <property type="evidence" value="ECO:0007669"/>
    <property type="project" value="TreeGrafter"/>
</dbReference>
<protein>
    <submittedName>
        <fullName evidence="3">Homoserine O-acetyltransferase</fullName>
    </submittedName>
</protein>
<reference evidence="4" key="1">
    <citation type="submission" date="2017-04" db="EMBL/GenBank/DDBJ databases">
        <authorList>
            <person name="Varghese N."/>
            <person name="Submissions S."/>
        </authorList>
    </citation>
    <scope>NUCLEOTIDE SEQUENCE [LARGE SCALE GENOMIC DNA]</scope>
    <source>
        <strain evidence="4">Dd16</strain>
    </source>
</reference>
<dbReference type="AlphaFoldDB" id="A0A1X7G603"/>
<keyword evidence="4" id="KW-1185">Reference proteome</keyword>
<evidence type="ECO:0000259" key="2">
    <source>
        <dbReference type="Pfam" id="PF00561"/>
    </source>
</evidence>
<dbReference type="GO" id="GO:0004414">
    <property type="term" value="F:homoserine O-acetyltransferase activity"/>
    <property type="evidence" value="ECO:0007669"/>
    <property type="project" value="TreeGrafter"/>
</dbReference>
<dbReference type="PANTHER" id="PTHR32268:SF11">
    <property type="entry name" value="HOMOSERINE O-ACETYLTRANSFERASE"/>
    <property type="match status" value="1"/>
</dbReference>
<dbReference type="Gene3D" id="3.40.50.1820">
    <property type="entry name" value="alpha/beta hydrolase"/>
    <property type="match status" value="1"/>
</dbReference>
<dbReference type="InterPro" id="IPR029058">
    <property type="entry name" value="AB_hydrolase_fold"/>
</dbReference>
<dbReference type="Pfam" id="PF00561">
    <property type="entry name" value="Abhydrolase_1"/>
    <property type="match status" value="1"/>
</dbReference>
<keyword evidence="1 3" id="KW-0808">Transferase</keyword>
<gene>
    <name evidence="3" type="ORF">SAMN06295910_1154</name>
</gene>
<evidence type="ECO:0000256" key="1">
    <source>
        <dbReference type="ARBA" id="ARBA00022679"/>
    </source>
</evidence>
<dbReference type="STRING" id="941907.SAMN06295910_1154"/>
<dbReference type="GO" id="GO:0009092">
    <property type="term" value="P:homoserine metabolic process"/>
    <property type="evidence" value="ECO:0007669"/>
    <property type="project" value="TreeGrafter"/>
</dbReference>
<dbReference type="InterPro" id="IPR008220">
    <property type="entry name" value="HAT_MetX-like"/>
</dbReference>
<name>A0A1X7G603_9SPHN</name>
<evidence type="ECO:0000313" key="4">
    <source>
        <dbReference type="Proteomes" id="UP000192934"/>
    </source>
</evidence>